<keyword evidence="1" id="KW-1133">Transmembrane helix</keyword>
<organism evidence="3 4">
    <name type="scientific">Candidatus Microsaccharimonas sossegonensis</name>
    <dbReference type="NCBI Taxonomy" id="2506948"/>
    <lineage>
        <taxon>Bacteria</taxon>
        <taxon>Candidatus Saccharimonadota</taxon>
        <taxon>Candidatus Saccharimonadia</taxon>
        <taxon>Candidatus Saccharimonadales</taxon>
        <taxon>Candidatus Saccharimonadaceae</taxon>
        <taxon>Candidatus Microsaccharimonas</taxon>
    </lineage>
</organism>
<keyword evidence="1" id="KW-0812">Transmembrane</keyword>
<gene>
    <name evidence="3" type="ORF">EOT05_00300</name>
</gene>
<evidence type="ECO:0000313" key="4">
    <source>
        <dbReference type="Proteomes" id="UP000289257"/>
    </source>
</evidence>
<evidence type="ECO:0000313" key="3">
    <source>
        <dbReference type="EMBL" id="RWZ78199.1"/>
    </source>
</evidence>
<evidence type="ECO:0000256" key="1">
    <source>
        <dbReference type="SAM" id="Phobius"/>
    </source>
</evidence>
<dbReference type="SUPFAM" id="SSF49401">
    <property type="entry name" value="Bacterial adhesins"/>
    <property type="match status" value="1"/>
</dbReference>
<accession>A0A4Q0AGW4</accession>
<dbReference type="AlphaFoldDB" id="A0A4Q0AGW4"/>
<keyword evidence="1" id="KW-0472">Membrane</keyword>
<dbReference type="Pfam" id="PF01345">
    <property type="entry name" value="DUF11"/>
    <property type="match status" value="1"/>
</dbReference>
<dbReference type="InterPro" id="IPR001434">
    <property type="entry name" value="OmcB-like_DUF11"/>
</dbReference>
<protein>
    <submittedName>
        <fullName evidence="3">DUF11 domain-containing protein</fullName>
    </submittedName>
</protein>
<dbReference type="InterPro" id="IPR047589">
    <property type="entry name" value="DUF11_rpt"/>
</dbReference>
<evidence type="ECO:0000259" key="2">
    <source>
        <dbReference type="Pfam" id="PF01345"/>
    </source>
</evidence>
<dbReference type="EMBL" id="SCKX01000001">
    <property type="protein sequence ID" value="RWZ78199.1"/>
    <property type="molecule type" value="Genomic_DNA"/>
</dbReference>
<proteinExistence type="predicted"/>
<dbReference type="Proteomes" id="UP000289257">
    <property type="component" value="Unassembled WGS sequence"/>
</dbReference>
<feature type="transmembrane region" description="Helical" evidence="1">
    <location>
        <begin position="406"/>
        <end position="424"/>
    </location>
</feature>
<comment type="caution">
    <text evidence="3">The sequence shown here is derived from an EMBL/GenBank/DDBJ whole genome shotgun (WGS) entry which is preliminary data.</text>
</comment>
<dbReference type="NCBIfam" id="TIGR01451">
    <property type="entry name" value="B_ant_repeat"/>
    <property type="match status" value="1"/>
</dbReference>
<dbReference type="InterPro" id="IPR008966">
    <property type="entry name" value="Adhesion_dom_sf"/>
</dbReference>
<name>A0A4Q0AGW4_9BACT</name>
<reference evidence="3" key="1">
    <citation type="submission" date="2019-01" db="EMBL/GenBank/DDBJ databases">
        <title>Genomic signatures and co-occurrence patterns of the ultra-small Saccharimodia (Patescibacteria phylum) suggest a symbiotic lifestyle.</title>
        <authorList>
            <person name="Lemos L."/>
            <person name="Medeiros J."/>
            <person name="Andreote F."/>
            <person name="Fernandes G."/>
            <person name="Varani A."/>
            <person name="Oliveira G."/>
            <person name="Pylro V."/>
        </authorList>
    </citation>
    <scope>NUCLEOTIDE SEQUENCE [LARGE SCALE GENOMIC DNA]</scope>
    <source>
        <strain evidence="3">AMD02</strain>
    </source>
</reference>
<sequence>MSSCEIHQERRETMSKFTSFVRRAPKRFSALVAIVAAAIIIPVAVNAYGPERATFTYENPAPYVTFNSITNNPKVGDERNFVRVKEDSTTTTYGKDVTLQPGKTYQVEVYYHNNAASNLNASGVGIAKDVSLRMQMPASIAAGASDTVDGFINSSNANPTSVWDSANLKNGSTGAVALRYVAGSAKVTSNGAVNGATLPDAFLTTGTPLGYDALNGTLPGCNQYAGYVTYKFTVVQPNFTVEKTVSVDGGKTYVKSGATTPGSTVIYKVGYTNTGSTQQDNVTLSDKLPAGVTYVQGSSLIANSKTSGKYEATSDGITTTGLNIGSYAPNGGNAFFKFSAKAPAADTLKCGVNTFTNTARATTSGGYKESSADITITKECVPGTPPPVTPPVTPPELPRTGMSENIVAVIGLGAIVASVAYYIASRRALNQ</sequence>
<feature type="domain" description="DUF11" evidence="2">
    <location>
        <begin position="254"/>
        <end position="364"/>
    </location>
</feature>
<keyword evidence="4" id="KW-1185">Reference proteome</keyword>